<evidence type="ECO:0000313" key="1">
    <source>
        <dbReference type="WBParaSite" id="MCU_010575-RA"/>
    </source>
</evidence>
<organism evidence="1">
    <name type="scientific">Mesocestoides corti</name>
    <name type="common">Flatworm</name>
    <dbReference type="NCBI Taxonomy" id="53468"/>
    <lineage>
        <taxon>Eukaryota</taxon>
        <taxon>Metazoa</taxon>
        <taxon>Spiralia</taxon>
        <taxon>Lophotrochozoa</taxon>
        <taxon>Platyhelminthes</taxon>
        <taxon>Cestoda</taxon>
        <taxon>Eucestoda</taxon>
        <taxon>Cyclophyllidea</taxon>
        <taxon>Mesocestoididae</taxon>
        <taxon>Mesocestoides</taxon>
    </lineage>
</organism>
<name>A0A5K3FQ89_MESCO</name>
<protein>
    <submittedName>
        <fullName evidence="1">Uncharacterized protein</fullName>
    </submittedName>
</protein>
<reference evidence="1" key="1">
    <citation type="submission" date="2019-11" db="UniProtKB">
        <authorList>
            <consortium name="WormBaseParasite"/>
        </authorList>
    </citation>
    <scope>IDENTIFICATION</scope>
</reference>
<dbReference type="WBParaSite" id="MCU_010575-RA">
    <property type="protein sequence ID" value="MCU_010575-RA"/>
    <property type="gene ID" value="MCU_010575"/>
</dbReference>
<accession>A0A5K3FQ89</accession>
<dbReference type="AlphaFoldDB" id="A0A5K3FQ89"/>
<proteinExistence type="predicted"/>
<sequence length="88" mass="9836">MGWQYHPTSTATTKGRRYLLTTPVRSIVHPSFVLNKRFAKMSTSPSTPPTPPECSCIISIINENDYQKVYGCFVHSSTSTRPEITPSC</sequence>